<dbReference type="InterPro" id="IPR000086">
    <property type="entry name" value="NUDIX_hydrolase_dom"/>
</dbReference>
<dbReference type="InterPro" id="IPR020476">
    <property type="entry name" value="Nudix_hydrolase"/>
</dbReference>
<protein>
    <submittedName>
        <fullName evidence="3">NUDIX hydrolase domain-like protein</fullName>
    </submittedName>
</protein>
<name>A0A2T2ZSF0_9PEZI</name>
<proteinExistence type="predicted"/>
<dbReference type="InParanoid" id="A0A2T2ZSF0"/>
<dbReference type="OrthoDB" id="447842at2759"/>
<feature type="domain" description="Nudix hydrolase" evidence="2">
    <location>
        <begin position="1"/>
        <end position="87"/>
    </location>
</feature>
<dbReference type="CDD" id="cd04678">
    <property type="entry name" value="NUDIX_MTH2_Nudt15"/>
    <property type="match status" value="1"/>
</dbReference>
<evidence type="ECO:0000313" key="4">
    <source>
        <dbReference type="Proteomes" id="UP000241462"/>
    </source>
</evidence>
<keyword evidence="1 3" id="KW-0378">Hydrolase</keyword>
<accession>A0A2T2ZSF0</accession>
<dbReference type="AlphaFoldDB" id="A0A2T2ZSF0"/>
<reference evidence="3 4" key="1">
    <citation type="journal article" date="2018" name="Mycol. Prog.">
        <title>Coniella lustricola, a new species from submerged detritus.</title>
        <authorList>
            <person name="Raudabaugh D.B."/>
            <person name="Iturriaga T."/>
            <person name="Carver A."/>
            <person name="Mondo S."/>
            <person name="Pangilinan J."/>
            <person name="Lipzen A."/>
            <person name="He G."/>
            <person name="Amirebrahimi M."/>
            <person name="Grigoriev I.V."/>
            <person name="Miller A.N."/>
        </authorList>
    </citation>
    <scope>NUCLEOTIDE SEQUENCE [LARGE SCALE GENOMIC DNA]</scope>
    <source>
        <strain evidence="3 4">B22-T-1</strain>
    </source>
</reference>
<dbReference type="Pfam" id="PF00293">
    <property type="entry name" value="NUDIX"/>
    <property type="match status" value="1"/>
</dbReference>
<dbReference type="PANTHER" id="PTHR16099:SF5">
    <property type="entry name" value="NUCLEOTIDE TRIPHOSPHATE DIPHOSPHATASE NUDT15"/>
    <property type="match status" value="1"/>
</dbReference>
<dbReference type="STRING" id="2025994.A0A2T2ZSF0"/>
<dbReference type="EMBL" id="KZ678801">
    <property type="protein sequence ID" value="PSR75096.1"/>
    <property type="molecule type" value="Genomic_DNA"/>
</dbReference>
<dbReference type="Gene3D" id="3.90.79.10">
    <property type="entry name" value="Nucleoside Triphosphate Pyrophosphohydrolase"/>
    <property type="match status" value="1"/>
</dbReference>
<dbReference type="PROSITE" id="PS51462">
    <property type="entry name" value="NUDIX"/>
    <property type="match status" value="1"/>
</dbReference>
<sequence>QWAFPGGHLEHGESILECAERETLEETALRVKALRIMHVTNDVFVELGKHYVTLFVLCELVGMEDEQHEQQQPQVCGLFFSHGDPGG</sequence>
<evidence type="ECO:0000259" key="2">
    <source>
        <dbReference type="PROSITE" id="PS51462"/>
    </source>
</evidence>
<evidence type="ECO:0000256" key="1">
    <source>
        <dbReference type="ARBA" id="ARBA00022801"/>
    </source>
</evidence>
<organism evidence="3 4">
    <name type="scientific">Coniella lustricola</name>
    <dbReference type="NCBI Taxonomy" id="2025994"/>
    <lineage>
        <taxon>Eukaryota</taxon>
        <taxon>Fungi</taxon>
        <taxon>Dikarya</taxon>
        <taxon>Ascomycota</taxon>
        <taxon>Pezizomycotina</taxon>
        <taxon>Sordariomycetes</taxon>
        <taxon>Sordariomycetidae</taxon>
        <taxon>Diaporthales</taxon>
        <taxon>Schizoparmaceae</taxon>
        <taxon>Coniella</taxon>
    </lineage>
</organism>
<feature type="non-terminal residue" evidence="3">
    <location>
        <position position="1"/>
    </location>
</feature>
<dbReference type="InterPro" id="IPR015797">
    <property type="entry name" value="NUDIX_hydrolase-like_dom_sf"/>
</dbReference>
<dbReference type="PANTHER" id="PTHR16099">
    <property type="entry name" value="8-OXO-DGTP DIPHOSPHATES NUDT15"/>
    <property type="match status" value="1"/>
</dbReference>
<dbReference type="SUPFAM" id="SSF55811">
    <property type="entry name" value="Nudix"/>
    <property type="match status" value="1"/>
</dbReference>
<keyword evidence="4" id="KW-1185">Reference proteome</keyword>
<dbReference type="Proteomes" id="UP000241462">
    <property type="component" value="Unassembled WGS sequence"/>
</dbReference>
<dbReference type="GO" id="GO:0035539">
    <property type="term" value="F:8-oxo-7,8-dihydrodeoxyguanosine triphosphate pyrophosphatase activity"/>
    <property type="evidence" value="ECO:0007669"/>
    <property type="project" value="TreeGrafter"/>
</dbReference>
<gene>
    <name evidence="3" type="ORF">BD289DRAFT_448167</name>
</gene>
<dbReference type="PRINTS" id="PR00502">
    <property type="entry name" value="NUDIXFAMILY"/>
</dbReference>
<dbReference type="GO" id="GO:0006203">
    <property type="term" value="P:dGTP catabolic process"/>
    <property type="evidence" value="ECO:0007669"/>
    <property type="project" value="TreeGrafter"/>
</dbReference>
<evidence type="ECO:0000313" key="3">
    <source>
        <dbReference type="EMBL" id="PSR75096.1"/>
    </source>
</evidence>
<dbReference type="GO" id="GO:0005829">
    <property type="term" value="C:cytosol"/>
    <property type="evidence" value="ECO:0007669"/>
    <property type="project" value="TreeGrafter"/>
</dbReference>